<dbReference type="GO" id="GO:0016787">
    <property type="term" value="F:hydrolase activity"/>
    <property type="evidence" value="ECO:0007669"/>
    <property type="project" value="UniProtKB-KW"/>
</dbReference>
<sequence length="312" mass="36265">MVIKENFSQFVQQQLLPFVEQFPMQYIEANQQKKIAFRHFTHQAHQKLIVLVNGRAENILKWSEVAYDFYQQGFDVLLFDHRGQGFSDRLLKDREKGYIDRFQYYLDDMDLVIQTVLRKKVYEKQYLLAHSMGGLISTCYLAKYPHQFNKVILSAPFWGLAQKTVKRDEIIVAIMTLLGFSQHYVFGKGAYKAADLATTSLSHSTERMAFMNEIAEKYPNVRLGGPTFSWVHHCIIMFAKLKGFIAKITVPTLILRAEQDLIVSNTAINEFSSYFSDVILKNIEKSKHEILFETDEIRQSAFKEIMAFLAKD</sequence>
<comment type="caution">
    <text evidence="2">The sequence shown here is derived from an EMBL/GenBank/DDBJ whole genome shotgun (WGS) entry which is preliminary data.</text>
</comment>
<accession>A0A0A2XXL3</accession>
<dbReference type="InterPro" id="IPR000073">
    <property type="entry name" value="AB_hydrolase_1"/>
</dbReference>
<gene>
    <name evidence="2" type="ORF">JP32_09980</name>
</gene>
<dbReference type="Proteomes" id="UP000030526">
    <property type="component" value="Unassembled WGS sequence"/>
</dbReference>
<dbReference type="Gene3D" id="3.40.50.1820">
    <property type="entry name" value="alpha/beta hydrolase"/>
    <property type="match status" value="1"/>
</dbReference>
<feature type="domain" description="Serine aminopeptidase S33" evidence="1">
    <location>
        <begin position="44"/>
        <end position="295"/>
    </location>
</feature>
<dbReference type="SUPFAM" id="SSF53474">
    <property type="entry name" value="alpha/beta-Hydrolases"/>
    <property type="match status" value="1"/>
</dbReference>
<organism evidence="2 3">
    <name type="scientific">Gallibacterium anatis</name>
    <dbReference type="NCBI Taxonomy" id="750"/>
    <lineage>
        <taxon>Bacteria</taxon>
        <taxon>Pseudomonadati</taxon>
        <taxon>Pseudomonadota</taxon>
        <taxon>Gammaproteobacteria</taxon>
        <taxon>Pasteurellales</taxon>
        <taxon>Pasteurellaceae</taxon>
        <taxon>Gallibacterium</taxon>
    </lineage>
</organism>
<dbReference type="AlphaFoldDB" id="A0A0A2XXL3"/>
<dbReference type="PANTHER" id="PTHR11614">
    <property type="entry name" value="PHOSPHOLIPASE-RELATED"/>
    <property type="match status" value="1"/>
</dbReference>
<evidence type="ECO:0000313" key="3">
    <source>
        <dbReference type="Proteomes" id="UP000030526"/>
    </source>
</evidence>
<reference evidence="2 3" key="1">
    <citation type="submission" date="2014-08" db="EMBL/GenBank/DDBJ databases">
        <title>Chaperone-usher fimbriae in a diverse selection of Gallibacterium genomes.</title>
        <authorList>
            <person name="Kudirkiene E."/>
            <person name="Bager R.J."/>
            <person name="Johnson T.J."/>
            <person name="Bojesen A.M."/>
        </authorList>
    </citation>
    <scope>NUCLEOTIDE SEQUENCE [LARGE SCALE GENOMIC DNA]</scope>
    <source>
        <strain evidence="2 3">20558/3kl.</strain>
    </source>
</reference>
<dbReference type="InterPro" id="IPR029058">
    <property type="entry name" value="AB_hydrolase_fold"/>
</dbReference>
<proteinExistence type="predicted"/>
<dbReference type="Pfam" id="PF12146">
    <property type="entry name" value="Hydrolase_4"/>
    <property type="match status" value="1"/>
</dbReference>
<evidence type="ECO:0000313" key="2">
    <source>
        <dbReference type="EMBL" id="KGQ29954.1"/>
    </source>
</evidence>
<dbReference type="InterPro" id="IPR051044">
    <property type="entry name" value="MAG_DAG_Lipase"/>
</dbReference>
<dbReference type="RefSeq" id="WP_039081951.1">
    <property type="nucleotide sequence ID" value="NZ_JPXR01000034.1"/>
</dbReference>
<protein>
    <submittedName>
        <fullName evidence="2">Hydrolase</fullName>
    </submittedName>
</protein>
<evidence type="ECO:0000259" key="1">
    <source>
        <dbReference type="Pfam" id="PF12146"/>
    </source>
</evidence>
<keyword evidence="2" id="KW-0378">Hydrolase</keyword>
<dbReference type="PRINTS" id="PR00111">
    <property type="entry name" value="ABHYDROLASE"/>
</dbReference>
<dbReference type="InterPro" id="IPR022742">
    <property type="entry name" value="Hydrolase_4"/>
</dbReference>
<dbReference type="EMBL" id="JPXS01000057">
    <property type="protein sequence ID" value="KGQ29954.1"/>
    <property type="molecule type" value="Genomic_DNA"/>
</dbReference>
<name>A0A0A2XXL3_9PAST</name>